<dbReference type="InterPro" id="IPR003148">
    <property type="entry name" value="RCK_N"/>
</dbReference>
<accession>A0A1T4JND4</accession>
<dbReference type="EMBL" id="FUWG01000004">
    <property type="protein sequence ID" value="SJZ31545.1"/>
    <property type="molecule type" value="Genomic_DNA"/>
</dbReference>
<dbReference type="InterPro" id="IPR050721">
    <property type="entry name" value="Trk_Ktr_HKT_K-transport"/>
</dbReference>
<evidence type="ECO:0000313" key="3">
    <source>
        <dbReference type="Proteomes" id="UP000190423"/>
    </source>
</evidence>
<dbReference type="RefSeq" id="WP_078932526.1">
    <property type="nucleotide sequence ID" value="NZ_FUWG01000004.1"/>
</dbReference>
<dbReference type="AlphaFoldDB" id="A0A1T4JND4"/>
<dbReference type="PANTHER" id="PTHR43833:SF7">
    <property type="entry name" value="KTR SYSTEM POTASSIUM UPTAKE PROTEIN C"/>
    <property type="match status" value="1"/>
</dbReference>
<dbReference type="Gene3D" id="3.30.70.1450">
    <property type="entry name" value="Regulator of K+ conductance, C-terminal domain"/>
    <property type="match status" value="1"/>
</dbReference>
<keyword evidence="3" id="KW-1185">Reference proteome</keyword>
<dbReference type="STRING" id="261392.SAMN02745149_00605"/>
<dbReference type="Gene3D" id="3.40.50.720">
    <property type="entry name" value="NAD(P)-binding Rossmann-like Domain"/>
    <property type="match status" value="1"/>
</dbReference>
<reference evidence="2 3" key="1">
    <citation type="submission" date="2017-02" db="EMBL/GenBank/DDBJ databases">
        <authorList>
            <person name="Peterson S.W."/>
        </authorList>
    </citation>
    <scope>NUCLEOTIDE SEQUENCE [LARGE SCALE GENOMIC DNA]</scope>
    <source>
        <strain evidence="2 3">ATCC BAA-908</strain>
    </source>
</reference>
<dbReference type="InterPro" id="IPR036721">
    <property type="entry name" value="RCK_C_sf"/>
</dbReference>
<protein>
    <submittedName>
        <fullName evidence="2">Trk system potassium uptake protein TrkA</fullName>
    </submittedName>
</protein>
<dbReference type="SUPFAM" id="SSF116726">
    <property type="entry name" value="TrkA C-terminal domain-like"/>
    <property type="match status" value="1"/>
</dbReference>
<dbReference type="Proteomes" id="UP000190423">
    <property type="component" value="Unassembled WGS sequence"/>
</dbReference>
<dbReference type="GO" id="GO:0006813">
    <property type="term" value="P:potassium ion transport"/>
    <property type="evidence" value="ECO:0007669"/>
    <property type="project" value="InterPro"/>
</dbReference>
<proteinExistence type="predicted"/>
<name>A0A1T4JND4_TREPO</name>
<feature type="domain" description="RCK N-terminal" evidence="1">
    <location>
        <begin position="1"/>
        <end position="125"/>
    </location>
</feature>
<evidence type="ECO:0000259" key="1">
    <source>
        <dbReference type="PROSITE" id="PS51201"/>
    </source>
</evidence>
<dbReference type="GeneID" id="78315919"/>
<evidence type="ECO:0000313" key="2">
    <source>
        <dbReference type="EMBL" id="SJZ31545.1"/>
    </source>
</evidence>
<dbReference type="Pfam" id="PF02254">
    <property type="entry name" value="TrkA_N"/>
    <property type="match status" value="1"/>
</dbReference>
<gene>
    <name evidence="2" type="ORF">SAMN02745149_00605</name>
</gene>
<dbReference type="OrthoDB" id="350291at2"/>
<dbReference type="PROSITE" id="PS51201">
    <property type="entry name" value="RCK_N"/>
    <property type="match status" value="1"/>
</dbReference>
<dbReference type="PANTHER" id="PTHR43833">
    <property type="entry name" value="POTASSIUM CHANNEL PROTEIN 2-RELATED-RELATED"/>
    <property type="match status" value="1"/>
</dbReference>
<organism evidence="2 3">
    <name type="scientific">Treponema porcinum</name>
    <dbReference type="NCBI Taxonomy" id="261392"/>
    <lineage>
        <taxon>Bacteria</taxon>
        <taxon>Pseudomonadati</taxon>
        <taxon>Spirochaetota</taxon>
        <taxon>Spirochaetia</taxon>
        <taxon>Spirochaetales</taxon>
        <taxon>Treponemataceae</taxon>
        <taxon>Treponema</taxon>
    </lineage>
</organism>
<dbReference type="InterPro" id="IPR036291">
    <property type="entry name" value="NAD(P)-bd_dom_sf"/>
</dbReference>
<sequence length="238" mass="26101">MVTIAVIGLGTFGSSVTEALLDTDTELVILDKDRDIVEKYKNSVTNAYITDAISEATLEKVIPPDVNAAVVDLGSQLETSILVTNHLKKLGVPQIIVKARSDEHGEILKLVGATKIIYPDYDAAVHIAPMLLSSALFNYMQLSENFAIAEVKVRKEIEGKTLAESSLRQKYSLNVIGIRQEGSDEIKAAADPLLVLDNQMILLVAGMPQSILNYTDRHAAGEKQKKDGNVFRKFLHRN</sequence>
<dbReference type="SUPFAM" id="SSF51735">
    <property type="entry name" value="NAD(P)-binding Rossmann-fold domains"/>
    <property type="match status" value="1"/>
</dbReference>